<feature type="compositionally biased region" description="Low complexity" evidence="1">
    <location>
        <begin position="460"/>
        <end position="471"/>
    </location>
</feature>
<feature type="chain" id="PRO_5039380190" description="Glycoside hydrolase family 5 domain-containing protein" evidence="2">
    <location>
        <begin position="30"/>
        <end position="552"/>
    </location>
</feature>
<gene>
    <name evidence="3" type="ORF">MARA_42500</name>
</gene>
<geneLocation type="plasmid" evidence="4">
    <name>pjcm18538 dna</name>
</geneLocation>
<reference evidence="3 4" key="1">
    <citation type="journal article" date="2019" name="Emerg. Microbes Infect.">
        <title>Comprehensive subspecies identification of 175 nontuberculous mycobacteria species based on 7547 genomic profiles.</title>
        <authorList>
            <person name="Matsumoto Y."/>
            <person name="Kinjo T."/>
            <person name="Motooka D."/>
            <person name="Nabeya D."/>
            <person name="Jung N."/>
            <person name="Uechi K."/>
            <person name="Horii T."/>
            <person name="Iida T."/>
            <person name="Fujita J."/>
            <person name="Nakamura S."/>
        </authorList>
    </citation>
    <scope>NUCLEOTIDE SEQUENCE [LARGE SCALE GENOMIC DNA]</scope>
    <source>
        <strain evidence="3 4">JCM 18538</strain>
    </source>
</reference>
<accession>A0A7I7S1L3</accession>
<keyword evidence="4" id="KW-1185">Reference proteome</keyword>
<evidence type="ECO:0000313" key="3">
    <source>
        <dbReference type="EMBL" id="BBY50782.1"/>
    </source>
</evidence>
<organism evidence="3 4">
    <name type="scientific">Mycolicibacterium arabiense</name>
    <dbReference type="NCBI Taxonomy" id="1286181"/>
    <lineage>
        <taxon>Bacteria</taxon>
        <taxon>Bacillati</taxon>
        <taxon>Actinomycetota</taxon>
        <taxon>Actinomycetes</taxon>
        <taxon>Mycobacteriales</taxon>
        <taxon>Mycobacteriaceae</taxon>
        <taxon>Mycolicibacterium</taxon>
    </lineage>
</organism>
<dbReference type="EMBL" id="AP022593">
    <property type="protein sequence ID" value="BBY50782.1"/>
    <property type="molecule type" value="Genomic_DNA"/>
</dbReference>
<dbReference type="PROSITE" id="PS51257">
    <property type="entry name" value="PROKAR_LIPOPROTEIN"/>
    <property type="match status" value="1"/>
</dbReference>
<dbReference type="Gene3D" id="3.20.20.80">
    <property type="entry name" value="Glycosidases"/>
    <property type="match status" value="1"/>
</dbReference>
<keyword evidence="2" id="KW-0732">Signal</keyword>
<dbReference type="Proteomes" id="UP000467428">
    <property type="component" value="Chromosome"/>
</dbReference>
<evidence type="ECO:0008006" key="5">
    <source>
        <dbReference type="Google" id="ProtNLM"/>
    </source>
</evidence>
<dbReference type="PANTHER" id="PTHR12631">
    <property type="entry name" value="ALPHA-L-IDURONIDASE"/>
    <property type="match status" value="1"/>
</dbReference>
<feature type="region of interest" description="Disordered" evidence="1">
    <location>
        <begin position="431"/>
        <end position="552"/>
    </location>
</feature>
<dbReference type="KEGG" id="marz:MARA_42500"/>
<dbReference type="GO" id="GO:0004553">
    <property type="term" value="F:hydrolase activity, hydrolyzing O-glycosyl compounds"/>
    <property type="evidence" value="ECO:0007669"/>
    <property type="project" value="TreeGrafter"/>
</dbReference>
<proteinExistence type="predicted"/>
<name>A0A7I7S1L3_9MYCO</name>
<protein>
    <recommendedName>
        <fullName evidence="5">Glycoside hydrolase family 5 domain-containing protein</fullName>
    </recommendedName>
</protein>
<sequence>MKVSTPLRRSGLLKTLTVVACLAVACAGASLQATGRQPARIASVAVVNTAAIVPTNVTVGLADPMLGFLSDADLNRQLDLMVSIGVTSLRIDVPWVAVQPTRFGGYDWSKADRVINAAAARGIGVLGILGQPPAWAAAPGTPELSGRPASATAFAQYARAVATRYRGKISAYEIWNEPNMLSFYKPYPDPVGYTALLRAAYPAIKAADRNAIVVGGVLAAAVDTSYSVDPVTFVQRMYAAGAKPYFDALSYHPYQHGLKFSEGGPWVDAPLNQGLRIRQLMIDYGDAGKKIWASEYGVPTALQDEATQAAFIADLISTWRTVDFTGPMFVYTMRDKLTGSTDPEDTFGIFRSDWTAKLAVDVIRQAVGGSPAAIAMVTRAVLGDAGAGTVAEPVPSVPTLLREALTAAVSAIVRVVADVVTRVVATVTRFVPPPAAPAPAPAPTAERVVAASDTRRAVEPEAVAPVQAPREASNDDPEPEAPRKSRDKTSTWGSHTTQEPETLAEPAADTTTPDAEAPRSTDDDPAPDAPDTEAAGKSDSDDSGSDSGDGAA</sequence>
<evidence type="ECO:0000256" key="2">
    <source>
        <dbReference type="SAM" id="SignalP"/>
    </source>
</evidence>
<dbReference type="InterPro" id="IPR051923">
    <property type="entry name" value="Glycosyl_Hydrolase_39"/>
</dbReference>
<feature type="signal peptide" evidence="2">
    <location>
        <begin position="1"/>
        <end position="29"/>
    </location>
</feature>
<dbReference type="InterPro" id="IPR017853">
    <property type="entry name" value="GH"/>
</dbReference>
<feature type="compositionally biased region" description="Low complexity" evidence="1">
    <location>
        <begin position="499"/>
        <end position="515"/>
    </location>
</feature>
<dbReference type="AlphaFoldDB" id="A0A7I7S1L3"/>
<dbReference type="RefSeq" id="WP_163920458.1">
    <property type="nucleotide sequence ID" value="NZ_AP022593.1"/>
</dbReference>
<feature type="compositionally biased region" description="Basic and acidic residues" evidence="1">
    <location>
        <begin position="480"/>
        <end position="489"/>
    </location>
</feature>
<feature type="compositionally biased region" description="Pro residues" evidence="1">
    <location>
        <begin position="431"/>
        <end position="442"/>
    </location>
</feature>
<evidence type="ECO:0000313" key="4">
    <source>
        <dbReference type="Proteomes" id="UP000467428"/>
    </source>
</evidence>
<evidence type="ECO:0000256" key="1">
    <source>
        <dbReference type="SAM" id="MobiDB-lite"/>
    </source>
</evidence>
<dbReference type="PANTHER" id="PTHR12631:SF10">
    <property type="entry name" value="BETA-XYLOSIDASE-LIKE PROTEIN-RELATED"/>
    <property type="match status" value="1"/>
</dbReference>
<dbReference type="SUPFAM" id="SSF51445">
    <property type="entry name" value="(Trans)glycosidases"/>
    <property type="match status" value="1"/>
</dbReference>